<dbReference type="STRING" id="1317122.ATO12_04425"/>
<comment type="caution">
    <text evidence="2">The sequence shown here is derived from an EMBL/GenBank/DDBJ whole genome shotgun (WGS) entry which is preliminary data.</text>
</comment>
<keyword evidence="1" id="KW-1133">Transmembrane helix</keyword>
<evidence type="ECO:0000313" key="3">
    <source>
        <dbReference type="Proteomes" id="UP000023541"/>
    </source>
</evidence>
<reference evidence="2 3" key="1">
    <citation type="submission" date="2014-04" db="EMBL/GenBank/DDBJ databases">
        <title>Aquimarina sp. 22II-S11-z7 Genome Sequencing.</title>
        <authorList>
            <person name="Lai Q."/>
        </authorList>
    </citation>
    <scope>NUCLEOTIDE SEQUENCE [LARGE SCALE GENOMIC DNA]</scope>
    <source>
        <strain evidence="2 3">22II-S11-z7</strain>
    </source>
</reference>
<protein>
    <recommendedName>
        <fullName evidence="4">DUF2752 domain-containing protein</fullName>
    </recommendedName>
</protein>
<feature type="transmembrane region" description="Helical" evidence="1">
    <location>
        <begin position="68"/>
        <end position="87"/>
    </location>
</feature>
<proteinExistence type="predicted"/>
<organism evidence="2 3">
    <name type="scientific">Aquimarina atlantica</name>
    <dbReference type="NCBI Taxonomy" id="1317122"/>
    <lineage>
        <taxon>Bacteria</taxon>
        <taxon>Pseudomonadati</taxon>
        <taxon>Bacteroidota</taxon>
        <taxon>Flavobacteriia</taxon>
        <taxon>Flavobacteriales</taxon>
        <taxon>Flavobacteriaceae</taxon>
        <taxon>Aquimarina</taxon>
    </lineage>
</organism>
<evidence type="ECO:0008006" key="4">
    <source>
        <dbReference type="Google" id="ProtNLM"/>
    </source>
</evidence>
<gene>
    <name evidence="2" type="ORF">ATO12_04425</name>
</gene>
<dbReference type="Proteomes" id="UP000023541">
    <property type="component" value="Unassembled WGS sequence"/>
</dbReference>
<feature type="transmembrane region" description="Helical" evidence="1">
    <location>
        <begin position="39"/>
        <end position="61"/>
    </location>
</feature>
<dbReference type="Pfam" id="PF10825">
    <property type="entry name" value="DUF2752"/>
    <property type="match status" value="1"/>
</dbReference>
<keyword evidence="3" id="KW-1185">Reference proteome</keyword>
<keyword evidence="1" id="KW-0812">Transmembrane</keyword>
<dbReference type="AlphaFoldDB" id="A0A023C198"/>
<evidence type="ECO:0000313" key="2">
    <source>
        <dbReference type="EMBL" id="EZH76041.1"/>
    </source>
</evidence>
<dbReference type="eggNOG" id="ENOG5032Y6U">
    <property type="taxonomic scope" value="Bacteria"/>
</dbReference>
<keyword evidence="1" id="KW-0472">Membrane</keyword>
<evidence type="ECO:0000256" key="1">
    <source>
        <dbReference type="SAM" id="Phobius"/>
    </source>
</evidence>
<dbReference type="EMBL" id="AQRA01000001">
    <property type="protein sequence ID" value="EZH76041.1"/>
    <property type="molecule type" value="Genomic_DNA"/>
</dbReference>
<name>A0A023C198_9FLAO</name>
<dbReference type="InterPro" id="IPR021215">
    <property type="entry name" value="DUF2752"/>
</dbReference>
<accession>A0A023C198</accession>
<sequence length="94" mass="10876">METYMLPCLNKKIFGVDCLGCGMQRSIALLLKGDFVAAFYMYPAIYPLLLLLIFLGFNFFIKFKYDRLIKISLMVTAILTIIISYVIKMKIIFN</sequence>